<accession>A0ABU3NMP2</accession>
<evidence type="ECO:0000313" key="4">
    <source>
        <dbReference type="Proteomes" id="UP001254165"/>
    </source>
</evidence>
<feature type="domain" description="Pyruvate phosphate dikinase AMP/ATP-binding" evidence="2">
    <location>
        <begin position="19"/>
        <end position="309"/>
    </location>
</feature>
<dbReference type="InterPro" id="IPR008279">
    <property type="entry name" value="PEP-util_enz_mobile_dom"/>
</dbReference>
<dbReference type="Pfam" id="PF00391">
    <property type="entry name" value="PEP-utilizers"/>
    <property type="match status" value="1"/>
</dbReference>
<dbReference type="Gene3D" id="3.30.1490.20">
    <property type="entry name" value="ATP-grasp fold, A domain"/>
    <property type="match status" value="1"/>
</dbReference>
<dbReference type="EMBL" id="JAUHMF010000001">
    <property type="protein sequence ID" value="MDT8898104.1"/>
    <property type="molecule type" value="Genomic_DNA"/>
</dbReference>
<proteinExistence type="predicted"/>
<feature type="domain" description="PEP-utilising enzyme mobile" evidence="1">
    <location>
        <begin position="824"/>
        <end position="894"/>
    </location>
</feature>
<dbReference type="InterPro" id="IPR051549">
    <property type="entry name" value="PEP_Utilizing_Enz"/>
</dbReference>
<dbReference type="SUPFAM" id="SSF52009">
    <property type="entry name" value="Phosphohistidine domain"/>
    <property type="match status" value="1"/>
</dbReference>
<dbReference type="Gene3D" id="3.50.30.10">
    <property type="entry name" value="Phosphohistidine domain"/>
    <property type="match status" value="1"/>
</dbReference>
<dbReference type="RefSeq" id="WP_315624750.1">
    <property type="nucleotide sequence ID" value="NZ_JAUHMF010000001.1"/>
</dbReference>
<keyword evidence="4" id="KW-1185">Reference proteome</keyword>
<dbReference type="Gene3D" id="3.30.470.20">
    <property type="entry name" value="ATP-grasp fold, B domain"/>
    <property type="match status" value="1"/>
</dbReference>
<dbReference type="InterPro" id="IPR002192">
    <property type="entry name" value="PPDK_AMP/ATP-bd"/>
</dbReference>
<dbReference type="InterPro" id="IPR013815">
    <property type="entry name" value="ATP_grasp_subdomain_1"/>
</dbReference>
<evidence type="ECO:0000259" key="1">
    <source>
        <dbReference type="Pfam" id="PF00391"/>
    </source>
</evidence>
<evidence type="ECO:0000313" key="3">
    <source>
        <dbReference type="EMBL" id="MDT8898104.1"/>
    </source>
</evidence>
<dbReference type="SUPFAM" id="SSF56059">
    <property type="entry name" value="Glutathione synthetase ATP-binding domain-like"/>
    <property type="match status" value="1"/>
</dbReference>
<sequence length="913" mass="100100">MSTSYLLPLTSSAALDLNLSGGKGANLARLTQAGLPVPDGVVLSTAAYREFVRANHLEVVLAPACQANPNAPLADLEALSVTIRQAFHAAPIPTEIAAAIQEWYRQAGQPLLAVRSSATTEDLPGLSFAGQQDTFLNVQGDDALLQAVVRCWSSLWTARAIGYRLYHRVPQHDLALAVILQVMVPSQVAGVMFTANPLTGKRNEVVINAAFGLGEALVSGRVEPDEYVVDAHAQRILTKSLGRKVPFAAEGKLTPPEATPPVQALSDEAILTLAQLGQRIEALYHFPQDIEWAWVDGLFYILQSRPITALYPLPDGLPEQPLHVLFSMGAVQGMLDPITPLGREIILHLFVAGGRLLGYHLTPTTQRAVWVAGERLWVNLTPLLHTRVGRRFVPLMLGLVEPSTQQAVQDLLDDPQIGWDAPVRLSTRLRLLRFGLPLLGNVLLNLLTPDQRREALIARFEDFLNALEADLRRLPPDPRAKLEALSDAIPRLFRALPGKVRLLIAIVATGIGSLNLLRLLAGQIPAGTQGRSRQEWDTLVLELTRSLPYNPTTAMDLALWAMAQGLRQHPLAREELTTLAPAALAAAYRAGHLAAETQQQVSQFLARYGRRGLAEFDLGRPRWNEDPTSVFAILQTYLNWNEQQPTPDQVAAQGEARAHHALTLLEAGIRHTPLGWLKVHLVRFLGRRVRALLGLREYPKFFLVRVMGAIREVLLAAGRELCAQGVLSQPDDLVFLTLDELHAFARDPGSAVWHERIAQRRQVYEREMRRRQVPRLLLSDGRAFYAGISVKEESETTLWGSPVSPGIAEGRVRIVFDPRQAELQPGEILVCPGTDPSWTPLFLSAAGLIMEVGGMMTHGAVVAREYGLPAVVGVDRATQRLHNGQRIRLDGATGRIDLLPDEAPTQPPSSAVA</sequence>
<dbReference type="InterPro" id="IPR036637">
    <property type="entry name" value="Phosphohistidine_dom_sf"/>
</dbReference>
<reference evidence="3 4" key="1">
    <citation type="submission" date="2023-07" db="EMBL/GenBank/DDBJ databases">
        <title>Novel species of Thermanaerothrix with wide hydrolytic capabilities.</title>
        <authorList>
            <person name="Zayulina K.S."/>
            <person name="Podosokorskaya O.A."/>
            <person name="Elcheninov A.G."/>
        </authorList>
    </citation>
    <scope>NUCLEOTIDE SEQUENCE [LARGE SCALE GENOMIC DNA]</scope>
    <source>
        <strain evidence="3 4">4228-RoL</strain>
    </source>
</reference>
<organism evidence="3 4">
    <name type="scientific">Thermanaerothrix solaris</name>
    <dbReference type="NCBI Taxonomy" id="3058434"/>
    <lineage>
        <taxon>Bacteria</taxon>
        <taxon>Bacillati</taxon>
        <taxon>Chloroflexota</taxon>
        <taxon>Anaerolineae</taxon>
        <taxon>Anaerolineales</taxon>
        <taxon>Anaerolineaceae</taxon>
        <taxon>Thermanaerothrix</taxon>
    </lineage>
</organism>
<gene>
    <name evidence="3" type="ORF">QYE77_07460</name>
</gene>
<comment type="caution">
    <text evidence="3">The sequence shown here is derived from an EMBL/GenBank/DDBJ whole genome shotgun (WGS) entry which is preliminary data.</text>
</comment>
<dbReference type="PANTHER" id="PTHR43615:SF1">
    <property type="entry name" value="PPDK_N DOMAIN-CONTAINING PROTEIN"/>
    <property type="match status" value="1"/>
</dbReference>
<name>A0ABU3NMP2_9CHLR</name>
<dbReference type="PANTHER" id="PTHR43615">
    <property type="entry name" value="PHOSPHOENOLPYRUVATE SYNTHASE-RELATED"/>
    <property type="match status" value="1"/>
</dbReference>
<dbReference type="Proteomes" id="UP001254165">
    <property type="component" value="Unassembled WGS sequence"/>
</dbReference>
<protein>
    <submittedName>
        <fullName evidence="3">PEP/pyruvate-binding domain-containing protein</fullName>
    </submittedName>
</protein>
<dbReference type="Pfam" id="PF01326">
    <property type="entry name" value="PPDK_N"/>
    <property type="match status" value="1"/>
</dbReference>
<evidence type="ECO:0000259" key="2">
    <source>
        <dbReference type="Pfam" id="PF01326"/>
    </source>
</evidence>